<dbReference type="PANTHER" id="PTHR45678">
    <property type="entry name" value="MITOCHONDRIAL 2-OXODICARBOXYLATE CARRIER 1-RELATED"/>
    <property type="match status" value="1"/>
</dbReference>
<dbReference type="SUPFAM" id="SSF47473">
    <property type="entry name" value="EF-hand"/>
    <property type="match status" value="2"/>
</dbReference>
<keyword evidence="5" id="KW-0479">Metal-binding</keyword>
<sequence length="656" mass="72104">SLLGCTPRAWPFMLPHASVVENGVHYMSPRDFVQNFLGMHNQPDHNHKTVQLIAGVADTSKDGLISFQEFLAFESILCVPDALFIVAFQLFDKTGTGDISFANVRDIFSQTTVHHHIPFNWDCEFIRLHFGSDRKKNLSYLEFTQFLQEMQLEHARQAFAQKDKNKSGTISAMDFSDIMATIRHHMLTPFVEENLVSAAGGSTSHMVSFSYFNAFNALLNNMELIRKVYSTLAGTYKDTLITKEEFVSAANKFGQINPMEIDILYQLSGLHAHSGKLNLADIERIAPLEEGALPYHLAEIQRQQAHGDPHRSVLLQAAESAYRFGLGALAGATGATAVYPIDLVKTRMQNQRSTSSFVGELMYKNSFDCAKKVLVNAFLLCNMNDFVRDKFTTEDNTIPLFAEVLAGATAGGSQVIFTNPLEIVKIRLQVAGEITTARRVGALTVVRDLGLFGLYKGAKACFLRDIPFSAIYFPVYAHTKAEFADEQGRIGPLQLLTAGAIAGIPAASLVTPADVIKTRLQVAARAGQTTYNGVIDCFRKIIAEEGFRALWKGAGARVCRSSPQFGVTLVTYELLQRWFYIDFGGHRPTGSEPTPKSRISDLPPVSADHVGGYRLAAATFAGVENKFGLHLPKFKSSGAVSVSQAPTTTKEEPTAP</sequence>
<keyword evidence="21" id="KW-1185">Reference proteome</keyword>
<accession>A0A674CVN3</accession>
<evidence type="ECO:0000259" key="19">
    <source>
        <dbReference type="PROSITE" id="PS50222"/>
    </source>
</evidence>
<dbReference type="PRINTS" id="PR00926">
    <property type="entry name" value="MITOCARRIER"/>
</dbReference>
<evidence type="ECO:0000313" key="21">
    <source>
        <dbReference type="Proteomes" id="UP000472277"/>
    </source>
</evidence>
<gene>
    <name evidence="20" type="primary">SLC25A12</name>
</gene>
<comment type="similarity">
    <text evidence="2">Belongs to the mitochondrial carrier (TC 2.A.29) family.</text>
</comment>
<keyword evidence="7" id="KW-0999">Mitochondrion inner membrane</keyword>
<dbReference type="PANTHER" id="PTHR45678:SF7">
    <property type="entry name" value="ELECTROGENIC ASPARTATE_GLUTAMATE ANTIPORTER SLC25A12, MITOCHONDRIAL"/>
    <property type="match status" value="1"/>
</dbReference>
<dbReference type="GO" id="GO:0043490">
    <property type="term" value="P:malate-aspartate shuttle"/>
    <property type="evidence" value="ECO:0007669"/>
    <property type="project" value="TreeGrafter"/>
</dbReference>
<dbReference type="FunFam" id="1.50.40.10:FF:000004">
    <property type="entry name" value="Calcium-binding mitochondrial carrier protein Aralar1"/>
    <property type="match status" value="1"/>
</dbReference>
<keyword evidence="6" id="KW-0677">Repeat</keyword>
<evidence type="ECO:0000256" key="16">
    <source>
        <dbReference type="ARBA" id="ARBA00048652"/>
    </source>
</evidence>
<protein>
    <submittedName>
        <fullName evidence="20">Solute carrier family 25 member 12</fullName>
    </submittedName>
</protein>
<dbReference type="Pfam" id="PF00153">
    <property type="entry name" value="Mito_carr"/>
    <property type="match status" value="3"/>
</dbReference>
<evidence type="ECO:0000313" key="20">
    <source>
        <dbReference type="Ensembl" id="ENSSTUP00000087494.1"/>
    </source>
</evidence>
<keyword evidence="4 17" id="KW-0812">Transmembrane</keyword>
<evidence type="ECO:0000256" key="14">
    <source>
        <dbReference type="ARBA" id="ARBA00038674"/>
    </source>
</evidence>
<comment type="catalytic activity">
    <reaction evidence="16">
        <text>3-sulfino-L-alanine(out) + L-glutamate(in) + H(+)(in) = 3-sulfino-L-alanine(in) + L-glutamate(out) + H(+)(out)</text>
        <dbReference type="Rhea" id="RHEA:70967"/>
        <dbReference type="ChEBI" id="CHEBI:15378"/>
        <dbReference type="ChEBI" id="CHEBI:29985"/>
        <dbReference type="ChEBI" id="CHEBI:61085"/>
    </reaction>
</comment>
<evidence type="ECO:0000256" key="10">
    <source>
        <dbReference type="ARBA" id="ARBA00022990"/>
    </source>
</evidence>
<dbReference type="PROSITE" id="PS50222">
    <property type="entry name" value="EF_HAND_2"/>
    <property type="match status" value="2"/>
</dbReference>
<dbReference type="GO" id="GO:0015183">
    <property type="term" value="F:L-aspartate transmembrane transporter activity"/>
    <property type="evidence" value="ECO:0007669"/>
    <property type="project" value="TreeGrafter"/>
</dbReference>
<comment type="subunit">
    <text evidence="14">Homodimer (via N-terminus).</text>
</comment>
<evidence type="ECO:0000256" key="3">
    <source>
        <dbReference type="ARBA" id="ARBA00022448"/>
    </source>
</evidence>
<keyword evidence="11" id="KW-0496">Mitochondrion</keyword>
<evidence type="ECO:0000256" key="1">
    <source>
        <dbReference type="ARBA" id="ARBA00004448"/>
    </source>
</evidence>
<dbReference type="PROSITE" id="PS50920">
    <property type="entry name" value="SOLCAR"/>
    <property type="match status" value="2"/>
</dbReference>
<dbReference type="InterPro" id="IPR018108">
    <property type="entry name" value="MCP_transmembrane"/>
</dbReference>
<organism evidence="20 21">
    <name type="scientific">Salmo trutta</name>
    <name type="common">Brown trout</name>
    <dbReference type="NCBI Taxonomy" id="8032"/>
    <lineage>
        <taxon>Eukaryota</taxon>
        <taxon>Metazoa</taxon>
        <taxon>Chordata</taxon>
        <taxon>Craniata</taxon>
        <taxon>Vertebrata</taxon>
        <taxon>Euteleostomi</taxon>
        <taxon>Actinopterygii</taxon>
        <taxon>Neopterygii</taxon>
        <taxon>Teleostei</taxon>
        <taxon>Protacanthopterygii</taxon>
        <taxon>Salmoniformes</taxon>
        <taxon>Salmonidae</taxon>
        <taxon>Salmoninae</taxon>
        <taxon>Salmo</taxon>
    </lineage>
</organism>
<evidence type="ECO:0000256" key="12">
    <source>
        <dbReference type="ARBA" id="ARBA00023136"/>
    </source>
</evidence>
<comment type="catalytic activity">
    <reaction evidence="15">
        <text>L-aspartate(in) + L-glutamate(out) + H(+)(out) = L-aspartate(out) + L-glutamate(in) + H(+)(in)</text>
        <dbReference type="Rhea" id="RHEA:70783"/>
        <dbReference type="ChEBI" id="CHEBI:15378"/>
        <dbReference type="ChEBI" id="CHEBI:29985"/>
        <dbReference type="ChEBI" id="CHEBI:29991"/>
    </reaction>
</comment>
<dbReference type="InterPro" id="IPR018247">
    <property type="entry name" value="EF_Hand_1_Ca_BS"/>
</dbReference>
<evidence type="ECO:0000256" key="17">
    <source>
        <dbReference type="PROSITE-ProRule" id="PRU00282"/>
    </source>
</evidence>
<evidence type="ECO:0000256" key="11">
    <source>
        <dbReference type="ARBA" id="ARBA00023128"/>
    </source>
</evidence>
<name>A0A674CVN3_SALTR</name>
<dbReference type="Gene3D" id="1.50.40.10">
    <property type="entry name" value="Mitochondrial carrier domain"/>
    <property type="match status" value="3"/>
</dbReference>
<reference evidence="20" key="1">
    <citation type="submission" date="2025-08" db="UniProtKB">
        <authorList>
            <consortium name="Ensembl"/>
        </authorList>
    </citation>
    <scope>IDENTIFICATION</scope>
</reference>
<keyword evidence="12 17" id="KW-0472">Membrane</keyword>
<keyword evidence="3" id="KW-0813">Transport</keyword>
<feature type="repeat" description="Solcar" evidence="17">
    <location>
        <begin position="398"/>
        <end position="482"/>
    </location>
</feature>
<proteinExistence type="inferred from homology"/>
<reference evidence="20" key="2">
    <citation type="submission" date="2025-09" db="UniProtKB">
        <authorList>
            <consortium name="Ensembl"/>
        </authorList>
    </citation>
    <scope>IDENTIFICATION</scope>
</reference>
<evidence type="ECO:0000256" key="6">
    <source>
        <dbReference type="ARBA" id="ARBA00022737"/>
    </source>
</evidence>
<dbReference type="GO" id="GO:0005509">
    <property type="term" value="F:calcium ion binding"/>
    <property type="evidence" value="ECO:0007669"/>
    <property type="project" value="InterPro"/>
</dbReference>
<dbReference type="InterPro" id="IPR011992">
    <property type="entry name" value="EF-hand-dom_pair"/>
</dbReference>
<evidence type="ECO:0000256" key="4">
    <source>
        <dbReference type="ARBA" id="ARBA00022692"/>
    </source>
</evidence>
<evidence type="ECO:0000256" key="9">
    <source>
        <dbReference type="ARBA" id="ARBA00022989"/>
    </source>
</evidence>
<comment type="subcellular location">
    <subcellularLocation>
        <location evidence="1">Mitochondrion inner membrane</location>
        <topology evidence="1">Multi-pass membrane protein</topology>
    </subcellularLocation>
</comment>
<evidence type="ECO:0000256" key="2">
    <source>
        <dbReference type="ARBA" id="ARBA00006375"/>
    </source>
</evidence>
<dbReference type="SUPFAM" id="SSF103506">
    <property type="entry name" value="Mitochondrial carrier"/>
    <property type="match status" value="1"/>
</dbReference>
<evidence type="ECO:0000256" key="5">
    <source>
        <dbReference type="ARBA" id="ARBA00022723"/>
    </source>
</evidence>
<dbReference type="AlphaFoldDB" id="A0A674CVN3"/>
<dbReference type="Gene3D" id="1.10.238.10">
    <property type="entry name" value="EF-hand"/>
    <property type="match status" value="2"/>
</dbReference>
<evidence type="ECO:0000256" key="8">
    <source>
        <dbReference type="ARBA" id="ARBA00022837"/>
    </source>
</evidence>
<dbReference type="SMART" id="SM00054">
    <property type="entry name" value="EFh"/>
    <property type="match status" value="3"/>
</dbReference>
<feature type="domain" description="EF-hand" evidence="19">
    <location>
        <begin position="150"/>
        <end position="185"/>
    </location>
</feature>
<dbReference type="Pfam" id="PF13202">
    <property type="entry name" value="EF-hand_5"/>
    <property type="match status" value="1"/>
</dbReference>
<dbReference type="InterPro" id="IPR002067">
    <property type="entry name" value="MCP"/>
</dbReference>
<evidence type="ECO:0000256" key="7">
    <source>
        <dbReference type="ARBA" id="ARBA00022792"/>
    </source>
</evidence>
<dbReference type="InterPro" id="IPR002048">
    <property type="entry name" value="EF_hand_dom"/>
</dbReference>
<dbReference type="GeneTree" id="ENSGT00940000155963"/>
<feature type="region of interest" description="Disordered" evidence="18">
    <location>
        <begin position="637"/>
        <end position="656"/>
    </location>
</feature>
<feature type="repeat" description="Solcar" evidence="17">
    <location>
        <begin position="490"/>
        <end position="578"/>
    </location>
</feature>
<evidence type="ECO:0000256" key="18">
    <source>
        <dbReference type="SAM" id="MobiDB-lite"/>
    </source>
</evidence>
<dbReference type="InterPro" id="IPR023395">
    <property type="entry name" value="MCP_dom_sf"/>
</dbReference>
<dbReference type="GO" id="GO:0005313">
    <property type="term" value="F:L-glutamate transmembrane transporter activity"/>
    <property type="evidence" value="ECO:0007669"/>
    <property type="project" value="TreeGrafter"/>
</dbReference>
<keyword evidence="8" id="KW-0106">Calcium</keyword>
<dbReference type="InterPro" id="IPR051028">
    <property type="entry name" value="Mito_Solute_Carrier"/>
</dbReference>
<dbReference type="Ensembl" id="ENSSTUT00000093118.1">
    <property type="protein sequence ID" value="ENSSTUP00000087494.1"/>
    <property type="gene ID" value="ENSSTUG00000036639.1"/>
</dbReference>
<evidence type="ECO:0000256" key="13">
    <source>
        <dbReference type="ARBA" id="ARBA00037019"/>
    </source>
</evidence>
<keyword evidence="10" id="KW-0007">Acetylation</keyword>
<dbReference type="Proteomes" id="UP000472277">
    <property type="component" value="Chromosome 24"/>
</dbReference>
<dbReference type="PROSITE" id="PS00018">
    <property type="entry name" value="EF_HAND_1"/>
    <property type="match status" value="1"/>
</dbReference>
<dbReference type="FunFam" id="1.10.238.10:FF:000064">
    <property type="entry name" value="calcium-binding mitochondrial carrier protein Aralar1 isoform X1"/>
    <property type="match status" value="1"/>
</dbReference>
<dbReference type="GO" id="GO:0005743">
    <property type="term" value="C:mitochondrial inner membrane"/>
    <property type="evidence" value="ECO:0007669"/>
    <property type="project" value="UniProtKB-SubCell"/>
</dbReference>
<feature type="domain" description="EF-hand" evidence="19">
    <location>
        <begin position="79"/>
        <end position="114"/>
    </location>
</feature>
<evidence type="ECO:0000256" key="15">
    <source>
        <dbReference type="ARBA" id="ARBA00047487"/>
    </source>
</evidence>
<comment type="catalytic activity">
    <reaction evidence="13">
        <text>3-sulfino-L-alanine(out) + L-aspartate(in) = 3-sulfino-L-alanine(in) + L-aspartate(out)</text>
        <dbReference type="Rhea" id="RHEA:70975"/>
        <dbReference type="ChEBI" id="CHEBI:29991"/>
        <dbReference type="ChEBI" id="CHEBI:61085"/>
    </reaction>
</comment>
<keyword evidence="9" id="KW-1133">Transmembrane helix</keyword>